<dbReference type="PROSITE" id="PS50297">
    <property type="entry name" value="ANK_REP_REGION"/>
    <property type="match status" value="1"/>
</dbReference>
<feature type="region of interest" description="Disordered" evidence="2">
    <location>
        <begin position="1"/>
        <end position="26"/>
    </location>
</feature>
<protein>
    <submittedName>
        <fullName evidence="3">Uncharacterized protein</fullName>
    </submittedName>
</protein>
<organism evidence="3 4">
    <name type="scientific">Fusarium mangiferae</name>
    <name type="common">Mango malformation disease fungus</name>
    <dbReference type="NCBI Taxonomy" id="192010"/>
    <lineage>
        <taxon>Eukaryota</taxon>
        <taxon>Fungi</taxon>
        <taxon>Dikarya</taxon>
        <taxon>Ascomycota</taxon>
        <taxon>Pezizomycotina</taxon>
        <taxon>Sordariomycetes</taxon>
        <taxon>Hypocreomycetidae</taxon>
        <taxon>Hypocreales</taxon>
        <taxon>Nectriaceae</taxon>
        <taxon>Fusarium</taxon>
        <taxon>Fusarium fujikuroi species complex</taxon>
    </lineage>
</organism>
<dbReference type="GeneID" id="65090549"/>
<keyword evidence="1" id="KW-0040">ANK repeat</keyword>
<dbReference type="InterPro" id="IPR036770">
    <property type="entry name" value="Ankyrin_rpt-contain_sf"/>
</dbReference>
<evidence type="ECO:0000313" key="4">
    <source>
        <dbReference type="Proteomes" id="UP000184255"/>
    </source>
</evidence>
<dbReference type="Proteomes" id="UP000184255">
    <property type="component" value="Unassembled WGS sequence"/>
</dbReference>
<evidence type="ECO:0000256" key="2">
    <source>
        <dbReference type="SAM" id="MobiDB-lite"/>
    </source>
</evidence>
<dbReference type="VEuPathDB" id="FungiDB:FMAN_11298"/>
<keyword evidence="4" id="KW-1185">Reference proteome</keyword>
<feature type="compositionally biased region" description="Polar residues" evidence="2">
    <location>
        <begin position="1"/>
        <end position="21"/>
    </location>
</feature>
<evidence type="ECO:0000256" key="1">
    <source>
        <dbReference type="PROSITE-ProRule" id="PRU00023"/>
    </source>
</evidence>
<dbReference type="EMBL" id="FCQH01000008">
    <property type="protein sequence ID" value="CVK97066.1"/>
    <property type="molecule type" value="Genomic_DNA"/>
</dbReference>
<dbReference type="AlphaFoldDB" id="A0A1L7TQM6"/>
<proteinExistence type="predicted"/>
<dbReference type="PROSITE" id="PS50088">
    <property type="entry name" value="ANK_REPEAT"/>
    <property type="match status" value="1"/>
</dbReference>
<feature type="repeat" description="ANK" evidence="1">
    <location>
        <begin position="117"/>
        <end position="149"/>
    </location>
</feature>
<dbReference type="InterPro" id="IPR002110">
    <property type="entry name" value="Ankyrin_rpt"/>
</dbReference>
<evidence type="ECO:0000313" key="3">
    <source>
        <dbReference type="EMBL" id="CVK97066.1"/>
    </source>
</evidence>
<sequence length="165" mass="18045">MSPQISGITGRPLSSATFPHRSSSVSSTKSRMKIAFTESRAGNRTIDLSLNPITTLIKCTWMLSTLQRPRGEIAGVIWALDVGASIHSDDATEAVTYCTTSPNAVKTGHMVPLNLENQVTAIHWAAFDGHKKIELLLLTHGANISHRVRIDAHERLTRPRLPADQ</sequence>
<dbReference type="SUPFAM" id="SSF48403">
    <property type="entry name" value="Ankyrin repeat"/>
    <property type="match status" value="1"/>
</dbReference>
<reference evidence="4" key="1">
    <citation type="journal article" date="2016" name="Genome Biol. Evol.">
        <title>Comparative 'omics' of the Fusarium fujikuroi species complex highlights differences in genetic potential and metabolite synthesis.</title>
        <authorList>
            <person name="Niehaus E.-M."/>
            <person name="Muensterkoetter M."/>
            <person name="Proctor R.H."/>
            <person name="Brown D.W."/>
            <person name="Sharon A."/>
            <person name="Idan Y."/>
            <person name="Oren-Young L."/>
            <person name="Sieber C.M."/>
            <person name="Novak O."/>
            <person name="Pencik A."/>
            <person name="Tarkowska D."/>
            <person name="Hromadova K."/>
            <person name="Freeman S."/>
            <person name="Maymon M."/>
            <person name="Elazar M."/>
            <person name="Youssef S.A."/>
            <person name="El-Shabrawy E.S.M."/>
            <person name="Shalaby A.B.A."/>
            <person name="Houterman P."/>
            <person name="Brock N.L."/>
            <person name="Burkhardt I."/>
            <person name="Tsavkelova E.A."/>
            <person name="Dickschat J.S."/>
            <person name="Galuszka P."/>
            <person name="Gueldener U."/>
            <person name="Tudzynski B."/>
        </authorList>
    </citation>
    <scope>NUCLEOTIDE SEQUENCE [LARGE SCALE GENOMIC DNA]</scope>
    <source>
        <strain evidence="4">MRC7560</strain>
    </source>
</reference>
<accession>A0A1L7TQM6</accession>
<gene>
    <name evidence="3" type="ORF">FMAN_11298</name>
</gene>
<comment type="caution">
    <text evidence="3">The sequence shown here is derived from an EMBL/GenBank/DDBJ whole genome shotgun (WGS) entry which is preliminary data.</text>
</comment>
<dbReference type="RefSeq" id="XP_041684392.1">
    <property type="nucleotide sequence ID" value="XM_041834094.1"/>
</dbReference>
<name>A0A1L7TQM6_FUSMA</name>